<reference evidence="9" key="1">
    <citation type="submission" date="2016-06" db="UniProtKB">
        <authorList>
            <consortium name="WormBaseParasite"/>
        </authorList>
    </citation>
    <scope>IDENTIFICATION</scope>
</reference>
<keyword evidence="3 5" id="KW-1133">Transmembrane helix</keyword>
<dbReference type="EMBL" id="UZAM01013424">
    <property type="protein sequence ID" value="VDP27761.1"/>
    <property type="molecule type" value="Genomic_DNA"/>
</dbReference>
<dbReference type="PANTHER" id="PTHR11384:SF59">
    <property type="entry name" value="LYSOSOMAL COBALAMIN TRANSPORTER ABCD4"/>
    <property type="match status" value="1"/>
</dbReference>
<protein>
    <submittedName>
        <fullName evidence="9">ABC transmembrane type-1 domain-containing protein</fullName>
    </submittedName>
</protein>
<dbReference type="InterPro" id="IPR050835">
    <property type="entry name" value="ABC_transporter_sub-D"/>
</dbReference>
<name>A0A183J275_9BILA</name>
<feature type="transmembrane region" description="Helical" evidence="5">
    <location>
        <begin position="31"/>
        <end position="53"/>
    </location>
</feature>
<evidence type="ECO:0000256" key="1">
    <source>
        <dbReference type="ARBA" id="ARBA00022448"/>
    </source>
</evidence>
<evidence type="ECO:0000256" key="2">
    <source>
        <dbReference type="ARBA" id="ARBA00022692"/>
    </source>
</evidence>
<feature type="transmembrane region" description="Helical" evidence="5">
    <location>
        <begin position="257"/>
        <end position="277"/>
    </location>
</feature>
<evidence type="ECO:0000313" key="9">
    <source>
        <dbReference type="WBParaSite" id="SBAD_0001032501-mRNA-1"/>
    </source>
</evidence>
<dbReference type="InterPro" id="IPR011527">
    <property type="entry name" value="ABC1_TM_dom"/>
</dbReference>
<accession>A0A183J275</accession>
<evidence type="ECO:0000313" key="8">
    <source>
        <dbReference type="Proteomes" id="UP000270296"/>
    </source>
</evidence>
<dbReference type="AlphaFoldDB" id="A0A183J275"/>
<gene>
    <name evidence="7" type="ORF">SBAD_LOCUS9973</name>
</gene>
<feature type="domain" description="ABC transmembrane type-1" evidence="6">
    <location>
        <begin position="85"/>
        <end position="236"/>
    </location>
</feature>
<dbReference type="Proteomes" id="UP000270296">
    <property type="component" value="Unassembled WGS sequence"/>
</dbReference>
<dbReference type="PANTHER" id="PTHR11384">
    <property type="entry name" value="ATP-BINDING CASSETTE, SUB-FAMILY D MEMBER"/>
    <property type="match status" value="1"/>
</dbReference>
<dbReference type="GO" id="GO:0005324">
    <property type="term" value="F:long-chain fatty acid transmembrane transporter activity"/>
    <property type="evidence" value="ECO:0007669"/>
    <property type="project" value="TreeGrafter"/>
</dbReference>
<evidence type="ECO:0000256" key="3">
    <source>
        <dbReference type="ARBA" id="ARBA00022989"/>
    </source>
</evidence>
<dbReference type="OrthoDB" id="422637at2759"/>
<dbReference type="GO" id="GO:0006635">
    <property type="term" value="P:fatty acid beta-oxidation"/>
    <property type="evidence" value="ECO:0007669"/>
    <property type="project" value="TreeGrafter"/>
</dbReference>
<keyword evidence="8" id="KW-1185">Reference proteome</keyword>
<dbReference type="GO" id="GO:0005778">
    <property type="term" value="C:peroxisomal membrane"/>
    <property type="evidence" value="ECO:0007669"/>
    <property type="project" value="TreeGrafter"/>
</dbReference>
<feature type="transmembrane region" description="Helical" evidence="5">
    <location>
        <begin position="124"/>
        <end position="142"/>
    </location>
</feature>
<feature type="transmembrane region" description="Helical" evidence="5">
    <location>
        <begin position="218"/>
        <end position="237"/>
    </location>
</feature>
<dbReference type="GO" id="GO:0042760">
    <property type="term" value="P:very long-chain fatty acid catabolic process"/>
    <property type="evidence" value="ECO:0007669"/>
    <property type="project" value="TreeGrafter"/>
</dbReference>
<keyword evidence="1" id="KW-0813">Transport</keyword>
<evidence type="ECO:0000256" key="4">
    <source>
        <dbReference type="ARBA" id="ARBA00023136"/>
    </source>
</evidence>
<dbReference type="GO" id="GO:0140359">
    <property type="term" value="F:ABC-type transporter activity"/>
    <property type="evidence" value="ECO:0007669"/>
    <property type="project" value="InterPro"/>
</dbReference>
<dbReference type="GO" id="GO:0005524">
    <property type="term" value="F:ATP binding"/>
    <property type="evidence" value="ECO:0007669"/>
    <property type="project" value="InterPro"/>
</dbReference>
<dbReference type="WBParaSite" id="SBAD_0001032501-mRNA-1">
    <property type="protein sequence ID" value="SBAD_0001032501-mRNA-1"/>
    <property type="gene ID" value="SBAD_0001032501"/>
</dbReference>
<feature type="transmembrane region" description="Helical" evidence="5">
    <location>
        <begin position="102"/>
        <end position="118"/>
    </location>
</feature>
<evidence type="ECO:0000256" key="5">
    <source>
        <dbReference type="SAM" id="Phobius"/>
    </source>
</evidence>
<evidence type="ECO:0000313" key="7">
    <source>
        <dbReference type="EMBL" id="VDP27761.1"/>
    </source>
</evidence>
<evidence type="ECO:0000259" key="6">
    <source>
        <dbReference type="Pfam" id="PF06472"/>
    </source>
</evidence>
<sequence length="286" mass="33264">MDETNFKLNALFFRRVIMLLGMMYPRWTSITVPLTIFVLLVSILNEMLTYYVGVLPSEYFVVLTGRDRIGFNGLVVKRLFFSYRDQRITQDVEKTCRLFSDIFCRLVMAPFIIIYYSYQTYASTGYLGPLTIYAYFILATIVNKMAMSPVVRNVVKQEKKEGDFRFKHVGLRTHSEAIAFYHSSSLEKLLTNEELENLLKVQQKLMNWRFQLNFMTNLSDYFGGFLSYLILSVPVFFLGTYDHVPPAELSGLISRNAFYYLYLINSFSTLINLAQTFSDIAGTTHR</sequence>
<reference evidence="7 8" key="2">
    <citation type="submission" date="2018-11" db="EMBL/GenBank/DDBJ databases">
        <authorList>
            <consortium name="Pathogen Informatics"/>
        </authorList>
    </citation>
    <scope>NUCLEOTIDE SEQUENCE [LARGE SCALE GENOMIC DNA]</scope>
</reference>
<keyword evidence="2 5" id="KW-0812">Transmembrane</keyword>
<organism evidence="9">
    <name type="scientific">Soboliphyme baturini</name>
    <dbReference type="NCBI Taxonomy" id="241478"/>
    <lineage>
        <taxon>Eukaryota</taxon>
        <taxon>Metazoa</taxon>
        <taxon>Ecdysozoa</taxon>
        <taxon>Nematoda</taxon>
        <taxon>Enoplea</taxon>
        <taxon>Dorylaimia</taxon>
        <taxon>Dioctophymatida</taxon>
        <taxon>Dioctophymatoidea</taxon>
        <taxon>Soboliphymatidae</taxon>
        <taxon>Soboliphyme</taxon>
    </lineage>
</organism>
<dbReference type="GO" id="GO:0007031">
    <property type="term" value="P:peroxisome organization"/>
    <property type="evidence" value="ECO:0007669"/>
    <property type="project" value="TreeGrafter"/>
</dbReference>
<proteinExistence type="predicted"/>
<keyword evidence="4 5" id="KW-0472">Membrane</keyword>
<dbReference type="Pfam" id="PF06472">
    <property type="entry name" value="ABC_membrane_2"/>
    <property type="match status" value="1"/>
</dbReference>
<dbReference type="GO" id="GO:0015910">
    <property type="term" value="P:long-chain fatty acid import into peroxisome"/>
    <property type="evidence" value="ECO:0007669"/>
    <property type="project" value="TreeGrafter"/>
</dbReference>